<accession>A0A1J8Q176</accession>
<dbReference type="GO" id="GO:0004553">
    <property type="term" value="F:hydrolase activity, hydrolyzing O-glycosyl compounds"/>
    <property type="evidence" value="ECO:0007669"/>
    <property type="project" value="InterPro"/>
</dbReference>
<sequence>MYLNIQGVLQFQIYQIPMVGADTCGFNGNTDEELCNRWMQLSAFMPFYRNHNTYGALPQEPYRWTSVANASRIAIAARYALLPYWYTLFANASMAGLPPTDNGLLEAISS</sequence>
<evidence type="ECO:0000256" key="2">
    <source>
        <dbReference type="ARBA" id="ARBA00022729"/>
    </source>
</evidence>
<dbReference type="Proteomes" id="UP000183567">
    <property type="component" value="Unassembled WGS sequence"/>
</dbReference>
<dbReference type="SUPFAM" id="SSF51445">
    <property type="entry name" value="(Trans)glycosidases"/>
    <property type="match status" value="1"/>
</dbReference>
<name>A0A1J8Q176_9AGAM</name>
<dbReference type="InterPro" id="IPR030459">
    <property type="entry name" value="Glyco_hydro_31_CS"/>
</dbReference>
<feature type="domain" description="Glycoside hydrolase family 31 TIM barrel" evidence="6">
    <location>
        <begin position="1"/>
        <end position="88"/>
    </location>
</feature>
<keyword evidence="3 5" id="KW-0378">Hydrolase</keyword>
<dbReference type="PROSITE" id="PS00707">
    <property type="entry name" value="GLYCOSYL_HYDROL_F31_2"/>
    <property type="match status" value="1"/>
</dbReference>
<keyword evidence="8" id="KW-1185">Reference proteome</keyword>
<proteinExistence type="inferred from homology"/>
<dbReference type="PANTHER" id="PTHR22762:SF133">
    <property type="entry name" value="P-TYPE DOMAIN-CONTAINING PROTEIN"/>
    <property type="match status" value="1"/>
</dbReference>
<evidence type="ECO:0000313" key="7">
    <source>
        <dbReference type="EMBL" id="OJA14821.1"/>
    </source>
</evidence>
<evidence type="ECO:0000256" key="1">
    <source>
        <dbReference type="ARBA" id="ARBA00007806"/>
    </source>
</evidence>
<dbReference type="AlphaFoldDB" id="A0A1J8Q176"/>
<protein>
    <recommendedName>
        <fullName evidence="6">Glycoside hydrolase family 31 TIM barrel domain-containing protein</fullName>
    </recommendedName>
</protein>
<evidence type="ECO:0000256" key="4">
    <source>
        <dbReference type="ARBA" id="ARBA00023295"/>
    </source>
</evidence>
<dbReference type="OrthoDB" id="5839090at2759"/>
<keyword evidence="4 5" id="KW-0326">Glycosidase</keyword>
<comment type="similarity">
    <text evidence="1 5">Belongs to the glycosyl hydrolase 31 family.</text>
</comment>
<evidence type="ECO:0000256" key="5">
    <source>
        <dbReference type="RuleBase" id="RU361185"/>
    </source>
</evidence>
<dbReference type="Pfam" id="PF01055">
    <property type="entry name" value="Glyco_hydro_31_2nd"/>
    <property type="match status" value="1"/>
</dbReference>
<keyword evidence="2" id="KW-0732">Signal</keyword>
<dbReference type="InterPro" id="IPR000322">
    <property type="entry name" value="Glyco_hydro_31_TIM"/>
</dbReference>
<dbReference type="Gene3D" id="3.20.20.80">
    <property type="entry name" value="Glycosidases"/>
    <property type="match status" value="1"/>
</dbReference>
<comment type="caution">
    <text evidence="7">The sequence shown here is derived from an EMBL/GenBank/DDBJ whole genome shotgun (WGS) entry which is preliminary data.</text>
</comment>
<dbReference type="InterPro" id="IPR017853">
    <property type="entry name" value="GH"/>
</dbReference>
<evidence type="ECO:0000259" key="6">
    <source>
        <dbReference type="Pfam" id="PF01055"/>
    </source>
</evidence>
<dbReference type="STRING" id="180088.A0A1J8Q176"/>
<organism evidence="7 8">
    <name type="scientific">Rhizopogon vesiculosus</name>
    <dbReference type="NCBI Taxonomy" id="180088"/>
    <lineage>
        <taxon>Eukaryota</taxon>
        <taxon>Fungi</taxon>
        <taxon>Dikarya</taxon>
        <taxon>Basidiomycota</taxon>
        <taxon>Agaricomycotina</taxon>
        <taxon>Agaricomycetes</taxon>
        <taxon>Agaricomycetidae</taxon>
        <taxon>Boletales</taxon>
        <taxon>Suillineae</taxon>
        <taxon>Rhizopogonaceae</taxon>
        <taxon>Rhizopogon</taxon>
    </lineage>
</organism>
<gene>
    <name evidence="7" type="ORF">AZE42_04201</name>
</gene>
<reference evidence="7 8" key="1">
    <citation type="submission" date="2016-03" db="EMBL/GenBank/DDBJ databases">
        <title>Comparative genomics of the ectomycorrhizal sister species Rhizopogon vinicolor and Rhizopogon vesiculosus (Basidiomycota: Boletales) reveals a divergence of the mating type B locus.</title>
        <authorList>
            <person name="Mujic A.B."/>
            <person name="Kuo A."/>
            <person name="Tritt A."/>
            <person name="Lipzen A."/>
            <person name="Chen C."/>
            <person name="Johnson J."/>
            <person name="Sharma A."/>
            <person name="Barry K."/>
            <person name="Grigoriev I.V."/>
            <person name="Spatafora J.W."/>
        </authorList>
    </citation>
    <scope>NUCLEOTIDE SEQUENCE [LARGE SCALE GENOMIC DNA]</scope>
    <source>
        <strain evidence="7 8">AM-OR11-056</strain>
    </source>
</reference>
<evidence type="ECO:0000256" key="3">
    <source>
        <dbReference type="ARBA" id="ARBA00022801"/>
    </source>
</evidence>
<dbReference type="PANTHER" id="PTHR22762">
    <property type="entry name" value="ALPHA-GLUCOSIDASE"/>
    <property type="match status" value="1"/>
</dbReference>
<dbReference type="GO" id="GO:0005975">
    <property type="term" value="P:carbohydrate metabolic process"/>
    <property type="evidence" value="ECO:0007669"/>
    <property type="project" value="InterPro"/>
</dbReference>
<evidence type="ECO:0000313" key="8">
    <source>
        <dbReference type="Proteomes" id="UP000183567"/>
    </source>
</evidence>
<dbReference type="EMBL" id="LVVM01003467">
    <property type="protein sequence ID" value="OJA14821.1"/>
    <property type="molecule type" value="Genomic_DNA"/>
</dbReference>